<keyword evidence="1" id="KW-1133">Transmembrane helix</keyword>
<evidence type="ECO:0000256" key="1">
    <source>
        <dbReference type="SAM" id="Phobius"/>
    </source>
</evidence>
<reference evidence="2 3" key="1">
    <citation type="submission" date="2018-10" db="EMBL/GenBank/DDBJ databases">
        <authorList>
            <person name="Jung H.S."/>
            <person name="Jeon C.O."/>
        </authorList>
    </citation>
    <scope>NUCLEOTIDE SEQUENCE [LARGE SCALE GENOMIC DNA]</scope>
    <source>
        <strain evidence="2 3">MA-7-27</strain>
    </source>
</reference>
<keyword evidence="3" id="KW-1185">Reference proteome</keyword>
<dbReference type="Proteomes" id="UP000281343">
    <property type="component" value="Unassembled WGS sequence"/>
</dbReference>
<protein>
    <submittedName>
        <fullName evidence="2">Uncharacterized protein</fullName>
    </submittedName>
</protein>
<gene>
    <name evidence="2" type="ORF">D9R08_00490</name>
</gene>
<dbReference type="AlphaFoldDB" id="A0A3L9Y3T6"/>
<keyword evidence="1" id="KW-0472">Membrane</keyword>
<comment type="caution">
    <text evidence="2">The sequence shown here is derived from an EMBL/GenBank/DDBJ whole genome shotgun (WGS) entry which is preliminary data.</text>
</comment>
<organism evidence="2 3">
    <name type="scientific">Rhodophyticola porphyridii</name>
    <dbReference type="NCBI Taxonomy" id="1852017"/>
    <lineage>
        <taxon>Bacteria</taxon>
        <taxon>Pseudomonadati</taxon>
        <taxon>Pseudomonadota</taxon>
        <taxon>Alphaproteobacteria</taxon>
        <taxon>Rhodobacterales</taxon>
        <taxon>Roseobacteraceae</taxon>
        <taxon>Rhodophyticola</taxon>
    </lineage>
</organism>
<dbReference type="EMBL" id="RCNT01000001">
    <property type="protein sequence ID" value="RMA43464.1"/>
    <property type="molecule type" value="Genomic_DNA"/>
</dbReference>
<keyword evidence="1" id="KW-0812">Transmembrane</keyword>
<evidence type="ECO:0000313" key="2">
    <source>
        <dbReference type="EMBL" id="RMA43464.1"/>
    </source>
</evidence>
<feature type="transmembrane region" description="Helical" evidence="1">
    <location>
        <begin position="20"/>
        <end position="40"/>
    </location>
</feature>
<dbReference type="RefSeq" id="WP_121896057.1">
    <property type="nucleotide sequence ID" value="NZ_RCNT01000001.1"/>
</dbReference>
<sequence length="69" mass="7046">MRIADFILSEAGALKLRWTVLTVACVGVALVTVSAVASGVEDLSTGLQTDLASPGLFRDLTQAIVSGIG</sequence>
<proteinExistence type="predicted"/>
<accession>A0A3L9Y3T6</accession>
<evidence type="ECO:0000313" key="3">
    <source>
        <dbReference type="Proteomes" id="UP000281343"/>
    </source>
</evidence>
<name>A0A3L9Y3T6_9RHOB</name>